<feature type="binding site" evidence="9">
    <location>
        <position position="99"/>
    </location>
    <ligand>
        <name>L-glutamine</name>
        <dbReference type="ChEBI" id="CHEBI:58359"/>
    </ligand>
</feature>
<dbReference type="EC" id="6.3.5.4" evidence="3"/>
<evidence type="ECO:0000256" key="3">
    <source>
        <dbReference type="ARBA" id="ARBA00012737"/>
    </source>
</evidence>
<dbReference type="GO" id="GO:0005524">
    <property type="term" value="F:ATP binding"/>
    <property type="evidence" value="ECO:0007669"/>
    <property type="project" value="UniProtKB-KW"/>
</dbReference>
<evidence type="ECO:0000256" key="6">
    <source>
        <dbReference type="ARBA" id="ARBA00022962"/>
    </source>
</evidence>
<dbReference type="EMBL" id="FLQY01000246">
    <property type="protein sequence ID" value="SBT09336.1"/>
    <property type="molecule type" value="Genomic_DNA"/>
</dbReference>
<keyword evidence="5 9" id="KW-0067">ATP-binding</keyword>
<dbReference type="Gene3D" id="3.40.50.620">
    <property type="entry name" value="HUPs"/>
    <property type="match status" value="1"/>
</dbReference>
<evidence type="ECO:0000313" key="12">
    <source>
        <dbReference type="Proteomes" id="UP000199600"/>
    </source>
</evidence>
<comment type="pathway">
    <text evidence="1">Amino-acid biosynthesis; L-asparagine biosynthesis; L-asparagine from L-aspartate (L-Gln route): step 1/1.</text>
</comment>
<feature type="active site" description="For GATase activity" evidence="8">
    <location>
        <position position="2"/>
    </location>
</feature>
<gene>
    <name evidence="11" type="ORF">PROAA_320023</name>
</gene>
<dbReference type="GO" id="GO:0005829">
    <property type="term" value="C:cytosol"/>
    <property type="evidence" value="ECO:0007669"/>
    <property type="project" value="TreeGrafter"/>
</dbReference>
<dbReference type="InterPro" id="IPR001962">
    <property type="entry name" value="Asn_synthase"/>
</dbReference>
<keyword evidence="6 8" id="KW-0315">Glutamine amidotransferase</keyword>
<dbReference type="InterPro" id="IPR051786">
    <property type="entry name" value="ASN_synthetase/amidase"/>
</dbReference>
<dbReference type="InterPro" id="IPR006426">
    <property type="entry name" value="Asn_synth_AEB"/>
</dbReference>
<reference evidence="11 12" key="1">
    <citation type="submission" date="2016-06" db="EMBL/GenBank/DDBJ databases">
        <authorList>
            <person name="Kjaerup R.B."/>
            <person name="Dalgaard T.S."/>
            <person name="Juul-Madsen H.R."/>
        </authorList>
    </citation>
    <scope>NUCLEOTIDE SEQUENCE [LARGE SCALE GENOMIC DNA]</scope>
    <source>
        <strain evidence="11">2</strain>
    </source>
</reference>
<dbReference type="PANTHER" id="PTHR43284">
    <property type="entry name" value="ASPARAGINE SYNTHETASE (GLUTAMINE-HYDROLYZING)"/>
    <property type="match status" value="1"/>
</dbReference>
<proteinExistence type="inferred from homology"/>
<dbReference type="CDD" id="cd00712">
    <property type="entry name" value="AsnB"/>
    <property type="match status" value="1"/>
</dbReference>
<dbReference type="Pfam" id="PF13537">
    <property type="entry name" value="GATase_7"/>
    <property type="match status" value="1"/>
</dbReference>
<evidence type="ECO:0000256" key="2">
    <source>
        <dbReference type="ARBA" id="ARBA00005752"/>
    </source>
</evidence>
<dbReference type="CDD" id="cd01991">
    <property type="entry name" value="Asn_synthase_B_C"/>
    <property type="match status" value="1"/>
</dbReference>
<organism evidence="11 12">
    <name type="scientific">Candidatus Propionivibrio aalborgensis</name>
    <dbReference type="NCBI Taxonomy" id="1860101"/>
    <lineage>
        <taxon>Bacteria</taxon>
        <taxon>Pseudomonadati</taxon>
        <taxon>Pseudomonadota</taxon>
        <taxon>Betaproteobacteria</taxon>
        <taxon>Rhodocyclales</taxon>
        <taxon>Rhodocyclaceae</taxon>
        <taxon>Propionivibrio</taxon>
    </lineage>
</organism>
<evidence type="ECO:0000256" key="9">
    <source>
        <dbReference type="PIRSR" id="PIRSR001589-2"/>
    </source>
</evidence>
<name>A0A1A8XX84_9RHOO</name>
<dbReference type="SUPFAM" id="SSF52402">
    <property type="entry name" value="Adenine nucleotide alpha hydrolases-like"/>
    <property type="match status" value="1"/>
</dbReference>
<dbReference type="Pfam" id="PF00733">
    <property type="entry name" value="Asn_synthase"/>
    <property type="match status" value="1"/>
</dbReference>
<dbReference type="RefSeq" id="WP_186411551.1">
    <property type="nucleotide sequence ID" value="NZ_FLQY01000246.1"/>
</dbReference>
<feature type="domain" description="Glutamine amidotransferase type-2" evidence="10">
    <location>
        <begin position="2"/>
        <end position="213"/>
    </location>
</feature>
<evidence type="ECO:0000256" key="7">
    <source>
        <dbReference type="ARBA" id="ARBA00048741"/>
    </source>
</evidence>
<dbReference type="Proteomes" id="UP000199600">
    <property type="component" value="Unassembled WGS sequence"/>
</dbReference>
<keyword evidence="4 9" id="KW-0547">Nucleotide-binding</keyword>
<dbReference type="InterPro" id="IPR014729">
    <property type="entry name" value="Rossmann-like_a/b/a_fold"/>
</dbReference>
<accession>A0A1A8XX84</accession>
<keyword evidence="8" id="KW-0028">Amino-acid biosynthesis</keyword>
<dbReference type="PIRSF" id="PIRSF001589">
    <property type="entry name" value="Asn_synthetase_glu-h"/>
    <property type="match status" value="1"/>
</dbReference>
<dbReference type="PROSITE" id="PS51278">
    <property type="entry name" value="GATASE_TYPE_2"/>
    <property type="match status" value="1"/>
</dbReference>
<dbReference type="InterPro" id="IPR029055">
    <property type="entry name" value="Ntn_hydrolases_N"/>
</dbReference>
<evidence type="ECO:0000256" key="1">
    <source>
        <dbReference type="ARBA" id="ARBA00005187"/>
    </source>
</evidence>
<evidence type="ECO:0000256" key="5">
    <source>
        <dbReference type="ARBA" id="ARBA00022840"/>
    </source>
</evidence>
<comment type="similarity">
    <text evidence="2">Belongs to the asparagine synthetase family.</text>
</comment>
<dbReference type="PANTHER" id="PTHR43284:SF1">
    <property type="entry name" value="ASPARAGINE SYNTHETASE"/>
    <property type="match status" value="1"/>
</dbReference>
<dbReference type="AlphaFoldDB" id="A0A1A8XX84"/>
<dbReference type="NCBIfam" id="TIGR01536">
    <property type="entry name" value="asn_synth_AEB"/>
    <property type="match status" value="1"/>
</dbReference>
<dbReference type="SUPFAM" id="SSF56235">
    <property type="entry name" value="N-terminal nucleophile aminohydrolases (Ntn hydrolases)"/>
    <property type="match status" value="1"/>
</dbReference>
<evidence type="ECO:0000256" key="4">
    <source>
        <dbReference type="ARBA" id="ARBA00022741"/>
    </source>
</evidence>
<dbReference type="InterPro" id="IPR017932">
    <property type="entry name" value="GATase_2_dom"/>
</dbReference>
<evidence type="ECO:0000313" key="11">
    <source>
        <dbReference type="EMBL" id="SBT09336.1"/>
    </source>
</evidence>
<keyword evidence="12" id="KW-1185">Reference proteome</keyword>
<keyword evidence="11" id="KW-0436">Ligase</keyword>
<dbReference type="GO" id="GO:0004066">
    <property type="term" value="F:asparagine synthase (glutamine-hydrolyzing) activity"/>
    <property type="evidence" value="ECO:0007669"/>
    <property type="project" value="UniProtKB-EC"/>
</dbReference>
<protein>
    <recommendedName>
        <fullName evidence="3">asparagine synthase (glutamine-hydrolyzing)</fullName>
        <ecNumber evidence="3">6.3.5.4</ecNumber>
    </recommendedName>
</protein>
<evidence type="ECO:0000256" key="8">
    <source>
        <dbReference type="PIRSR" id="PIRSR001589-1"/>
    </source>
</evidence>
<evidence type="ECO:0000259" key="10">
    <source>
        <dbReference type="PROSITE" id="PS51278"/>
    </source>
</evidence>
<dbReference type="InterPro" id="IPR033738">
    <property type="entry name" value="AsnB_N"/>
</dbReference>
<dbReference type="Gene3D" id="3.60.20.10">
    <property type="entry name" value="Glutamine Phosphoribosylpyrophosphate, subunit 1, domain 1"/>
    <property type="match status" value="1"/>
</dbReference>
<keyword evidence="8" id="KW-0061">Asparagine biosynthesis</keyword>
<sequence>MCGILGWIGTAAPLDKERFGEALDLLAHRGPDDRGIVEMPGVLLGHRRLSILDLSLTGHQPMLEPESGAAIVFNGEIYNHVELRSELASLGHCFLGTSDTEVLLHALLHWGDDALAKLNGMWAFAFWHPQRRRLLLARDRFGVKPLYYRLGPEGLAFASEPKALLQLFPQHRQVCRTALLDFLANNALYAGDQSFYEGIRILPPAHFGVLEGGGSLRLQAYWTYPPGESEDLAADEAVAQFEALFDDAVRLRLRSDVPVGLTLSGGLDSTAILAAASGGGAQAMTCFTSVYSADNHGELEWAQRACQPVGAGLIPVSAPQTSWLNVMRDVIWHMDGPGYSPAVYPLWCLMQRARSEGVPVLLEGQGADESLAGYPQYAALELLAYARGAHPEGRTLAGLLGRVRAMRATFSLRWAAAWMLRESWPGLVSWRRRRVGFQSLLRPGIVAPPACGMERGDRGDPVRARLLDDHARAILPGLLHYGDAISMAHSIESRHPFMDFRLVEWIFRLPTRWKLHDGETKWVLREYLRSHDQVAIGNRRDKKGYPTPVGDWLASEQGREIEALLLDRHSLLHEWCDPFAIKDLIERNRHGAMGAEHHLYKLVSTQMWLATCIEGGGN</sequence>
<dbReference type="GO" id="GO:0006529">
    <property type="term" value="P:asparagine biosynthetic process"/>
    <property type="evidence" value="ECO:0007669"/>
    <property type="project" value="UniProtKB-KW"/>
</dbReference>
<comment type="catalytic activity">
    <reaction evidence="7">
        <text>L-aspartate + L-glutamine + ATP + H2O = L-asparagine + L-glutamate + AMP + diphosphate + H(+)</text>
        <dbReference type="Rhea" id="RHEA:12228"/>
        <dbReference type="ChEBI" id="CHEBI:15377"/>
        <dbReference type="ChEBI" id="CHEBI:15378"/>
        <dbReference type="ChEBI" id="CHEBI:29985"/>
        <dbReference type="ChEBI" id="CHEBI:29991"/>
        <dbReference type="ChEBI" id="CHEBI:30616"/>
        <dbReference type="ChEBI" id="CHEBI:33019"/>
        <dbReference type="ChEBI" id="CHEBI:58048"/>
        <dbReference type="ChEBI" id="CHEBI:58359"/>
        <dbReference type="ChEBI" id="CHEBI:456215"/>
        <dbReference type="EC" id="6.3.5.4"/>
    </reaction>
</comment>